<dbReference type="CDD" id="cd02440">
    <property type="entry name" value="AdoMet_MTases"/>
    <property type="match status" value="1"/>
</dbReference>
<dbReference type="InterPro" id="IPR029063">
    <property type="entry name" value="SAM-dependent_MTases_sf"/>
</dbReference>
<dbReference type="PANTHER" id="PTHR22916:SF65">
    <property type="entry name" value="SLR1065 PROTEIN"/>
    <property type="match status" value="1"/>
</dbReference>
<dbReference type="SUPFAM" id="SSF53335">
    <property type="entry name" value="S-adenosyl-L-methionine-dependent methyltransferases"/>
    <property type="match status" value="1"/>
</dbReference>
<evidence type="ECO:0000313" key="4">
    <source>
        <dbReference type="Proteomes" id="UP000516072"/>
    </source>
</evidence>
<dbReference type="Gene3D" id="3.40.50.300">
    <property type="entry name" value="P-loop containing nucleotide triphosphate hydrolases"/>
    <property type="match status" value="1"/>
</dbReference>
<evidence type="ECO:0000259" key="2">
    <source>
        <dbReference type="Pfam" id="PF00535"/>
    </source>
</evidence>
<keyword evidence="3" id="KW-0808">Transferase</keyword>
<dbReference type="RefSeq" id="WP_197744860.1">
    <property type="nucleotide sequence ID" value="NZ_LR778175.1"/>
</dbReference>
<proteinExistence type="predicted"/>
<dbReference type="Gene3D" id="3.90.550.10">
    <property type="entry name" value="Spore Coat Polysaccharide Biosynthesis Protein SpsA, Chain A"/>
    <property type="match status" value="1"/>
</dbReference>
<dbReference type="CDD" id="cd06433">
    <property type="entry name" value="GT_2_WfgS_like"/>
    <property type="match status" value="1"/>
</dbReference>
<dbReference type="PANTHER" id="PTHR22916">
    <property type="entry name" value="GLYCOSYLTRANSFERASE"/>
    <property type="match status" value="1"/>
</dbReference>
<feature type="coiled-coil region" evidence="1">
    <location>
        <begin position="314"/>
        <end position="369"/>
    </location>
</feature>
<dbReference type="SUPFAM" id="SSF52540">
    <property type="entry name" value="P-loop containing nucleoside triphosphate hydrolases"/>
    <property type="match status" value="1"/>
</dbReference>
<name>A0A7G1Q8N1_9GAMM</name>
<dbReference type="EMBL" id="LR778175">
    <property type="protein sequence ID" value="CAB1275124.1"/>
    <property type="molecule type" value="Genomic_DNA"/>
</dbReference>
<dbReference type="InterPro" id="IPR029044">
    <property type="entry name" value="Nucleotide-diphossugar_trans"/>
</dbReference>
<evidence type="ECO:0000256" key="1">
    <source>
        <dbReference type="SAM" id="Coils"/>
    </source>
</evidence>
<accession>A0A7G1Q8N1</accession>
<dbReference type="GO" id="GO:0016758">
    <property type="term" value="F:hexosyltransferase activity"/>
    <property type="evidence" value="ECO:0007669"/>
    <property type="project" value="UniProtKB-ARBA"/>
</dbReference>
<dbReference type="SUPFAM" id="SSF53448">
    <property type="entry name" value="Nucleotide-diphospho-sugar transferases"/>
    <property type="match status" value="1"/>
</dbReference>
<protein>
    <submittedName>
        <fullName evidence="3">Glycosyl transferase family 2</fullName>
    </submittedName>
</protein>
<sequence>MANHPSPIVFLLGVPRSGTTLLSCLLNQHPDIYCPPEPWLLLGLEALGKVPIDHPADSPLLTGATTEFLESQRFQYLKQAALAIYEKKRVDVGKQVFIDKTPRYYHIPEFLSSFLPESKFILLVRNPLDIAASFKTSWGVNLPKIISQQDDTPFLFDYILGVSHLLAFSKNYPVLGIAYENLVTSPDSEMDRIFHYLSLPKQKINQNLDSSIYKESLFGDRNILDTPYIHTQSIGTYQDVFTPEEIGTLINGLGKDIYAQLGYGEQCDQICKKLNIALDPQQPSKLFEVAESYVQKRRSAWSDPDHRGVFGAQIEGLTQQLEALDIHIETVETRNTQISQQLQDKDRELDSLKSQVIHLQKEQEKLNHQLKLIEYRGLRTRLREDLTYIKIRIKDLIKRKLFRIVQGSPPPPLPKISIVTPILNGQQYLTATLNSVLTQNYPYLEFIIVDGGSTDSTLSIIEDFQQNKNFPNEISKVISEPDQGMYDAIAKGFSYATGEILAYLNGDDLLEGGALTAVGSYFAGHPKAAVIYHEDSVLVNGWKYPNTYQPKGINTAQLLNRHILFQDGIFFRRSAYKKVGGIRKDLKYAGDYDFWLRLSAKFKFIRQPNHASTFRVHQGQLSQDMESYRQEMEQARNDFLNQVSSLQKSSWKFQIKFYRLLRWITKRVIHKNRLFFPIDFQNQPPPIVTLIGTEYGQAISPIDYKPANRLLFSTPDTRFGGNKIHHIYLDTRYNIAITYPLVSETELDDLYQQHYSNPPIGIQEPKSTSPYRQFNGKYWWEKILLRLPTEKIHPHTWQDQTLIELTQVLQGIKVDIKVPLKLLDVGCFEGQLLDEIKIKTPWQGFGLEANPKAVEAVSKKGHLVWQGHGSQATEIIPKSHQFDVIFMGQAIEHMNNPVQVLRQLRLLLAPSGVLILSTPNLDSRQINWFGPTWAHWHAPYHRYIFSKKGLYALAKQVGLKSVCFKTFSHPYWSALSIIQNSLGLGGSVSHGIEFDPLVHQRAARVYFWQQLFWNKLGKGDYSFFAMQEGEG</sequence>
<feature type="domain" description="Glycosyltransferase 2-like" evidence="2">
    <location>
        <begin position="417"/>
        <end position="579"/>
    </location>
</feature>
<dbReference type="Pfam" id="PF13469">
    <property type="entry name" value="Sulfotransfer_3"/>
    <property type="match status" value="1"/>
</dbReference>
<dbReference type="Pfam" id="PF00535">
    <property type="entry name" value="Glycos_transf_2"/>
    <property type="match status" value="1"/>
</dbReference>
<keyword evidence="1" id="KW-0175">Coiled coil</keyword>
<dbReference type="KEGG" id="ntg:NSCAC_0509"/>
<keyword evidence="4" id="KW-1185">Reference proteome</keyword>
<dbReference type="InterPro" id="IPR027417">
    <property type="entry name" value="P-loop_NTPase"/>
</dbReference>
<reference evidence="3 4" key="1">
    <citation type="submission" date="2020-03" db="EMBL/GenBank/DDBJ databases">
        <authorList>
            <person name="Picone N."/>
        </authorList>
    </citation>
    <scope>NUCLEOTIDE SEQUENCE [LARGE SCALE GENOMIC DNA]</scope>
    <source>
        <strain evidence="3">NSCAC1</strain>
    </source>
</reference>
<dbReference type="Gene3D" id="3.40.50.150">
    <property type="entry name" value="Vaccinia Virus protein VP39"/>
    <property type="match status" value="1"/>
</dbReference>
<gene>
    <name evidence="3" type="ORF">NSCAC_0509</name>
</gene>
<dbReference type="AlphaFoldDB" id="A0A7G1Q8N1"/>
<dbReference type="Proteomes" id="UP000516072">
    <property type="component" value="Chromosome"/>
</dbReference>
<evidence type="ECO:0000313" key="3">
    <source>
        <dbReference type="EMBL" id="CAB1275124.1"/>
    </source>
</evidence>
<feature type="coiled-coil region" evidence="1">
    <location>
        <begin position="618"/>
        <end position="649"/>
    </location>
</feature>
<organism evidence="3 4">
    <name type="scientific">Candidatus Nitrosacidococcus tergens</name>
    <dbReference type="NCBI Taxonomy" id="553981"/>
    <lineage>
        <taxon>Bacteria</taxon>
        <taxon>Pseudomonadati</taxon>
        <taxon>Pseudomonadota</taxon>
        <taxon>Gammaproteobacteria</taxon>
        <taxon>Chromatiales</taxon>
        <taxon>Chromatiaceae</taxon>
        <taxon>Candidatus Nitrosacidococcus</taxon>
    </lineage>
</organism>
<dbReference type="InterPro" id="IPR001173">
    <property type="entry name" value="Glyco_trans_2-like"/>
</dbReference>
<dbReference type="Pfam" id="PF13489">
    <property type="entry name" value="Methyltransf_23"/>
    <property type="match status" value="1"/>
</dbReference>